<dbReference type="EMBL" id="CP129674">
    <property type="protein sequence ID" value="XDS44792.1"/>
    <property type="molecule type" value="Genomic_DNA"/>
</dbReference>
<dbReference type="KEGG" id="baqk:QN215_01255"/>
<proteinExistence type="predicted"/>
<gene>
    <name evidence="1" type="ORF">QN215_01255</name>
</gene>
<name>A0AB39U6Z1_9BIFI</name>
<dbReference type="RefSeq" id="WP_369344338.1">
    <property type="nucleotide sequence ID" value="NZ_CP129674.1"/>
</dbReference>
<sequence>MDSEGQTACGNAAVFPCNGKDREEGEGMGITNTDFLMAFEVLFSIATWEYMKHLWDERIAPARQ</sequence>
<accession>A0AB39U6Z1</accession>
<protein>
    <submittedName>
        <fullName evidence="1">Uncharacterized protein</fullName>
    </submittedName>
</protein>
<dbReference type="AlphaFoldDB" id="A0AB39U6Z1"/>
<organism evidence="1">
    <name type="scientific">Bifidobacterium aquikefiricola</name>
    <dbReference type="NCBI Taxonomy" id="3059038"/>
    <lineage>
        <taxon>Bacteria</taxon>
        <taxon>Bacillati</taxon>
        <taxon>Actinomycetota</taxon>
        <taxon>Actinomycetes</taxon>
        <taxon>Bifidobacteriales</taxon>
        <taxon>Bifidobacteriaceae</taxon>
        <taxon>Bifidobacterium</taxon>
    </lineage>
</organism>
<reference evidence="1" key="1">
    <citation type="submission" date="2023-07" db="EMBL/GenBank/DDBJ databases">
        <title>Bifidobacterium aquikefiriaerophilum sp. nov. and Bifidobacterium eccum sp. nov., isolated from water kefir.</title>
        <authorList>
            <person name="Breselge S."/>
            <person name="Bellassi P."/>
            <person name="Barcenilla C."/>
            <person name="Alvarez-Ordonez A."/>
            <person name="Morelli L."/>
            <person name="Cotter P.D."/>
        </authorList>
    </citation>
    <scope>NUCLEOTIDE SEQUENCE</scope>
    <source>
        <strain evidence="1">WK041_4_12</strain>
    </source>
</reference>
<evidence type="ECO:0000313" key="1">
    <source>
        <dbReference type="EMBL" id="XDS44792.1"/>
    </source>
</evidence>